<comment type="caution">
    <text evidence="3">The sequence shown here is derived from an EMBL/GenBank/DDBJ whole genome shotgun (WGS) entry which is preliminary data.</text>
</comment>
<evidence type="ECO:0000313" key="3">
    <source>
        <dbReference type="EMBL" id="KOB77017.1"/>
    </source>
</evidence>
<organism evidence="3 4">
    <name type="scientific">Operophtera brumata</name>
    <name type="common">Winter moth</name>
    <name type="synonym">Phalaena brumata</name>
    <dbReference type="NCBI Taxonomy" id="104452"/>
    <lineage>
        <taxon>Eukaryota</taxon>
        <taxon>Metazoa</taxon>
        <taxon>Ecdysozoa</taxon>
        <taxon>Arthropoda</taxon>
        <taxon>Hexapoda</taxon>
        <taxon>Insecta</taxon>
        <taxon>Pterygota</taxon>
        <taxon>Neoptera</taxon>
        <taxon>Endopterygota</taxon>
        <taxon>Lepidoptera</taxon>
        <taxon>Glossata</taxon>
        <taxon>Ditrysia</taxon>
        <taxon>Geometroidea</taxon>
        <taxon>Geometridae</taxon>
        <taxon>Larentiinae</taxon>
        <taxon>Operophtera</taxon>
    </lineage>
</organism>
<dbReference type="EMBL" id="JTDY01000474">
    <property type="protein sequence ID" value="KOB77017.1"/>
    <property type="molecule type" value="Genomic_DNA"/>
</dbReference>
<evidence type="ECO:0000256" key="2">
    <source>
        <dbReference type="SAM" id="MobiDB-lite"/>
    </source>
</evidence>
<feature type="compositionally biased region" description="Acidic residues" evidence="2">
    <location>
        <begin position="1"/>
        <end position="10"/>
    </location>
</feature>
<protein>
    <submittedName>
        <fullName evidence="3">Gag-like protein</fullName>
    </submittedName>
</protein>
<feature type="coiled-coil region" evidence="1">
    <location>
        <begin position="145"/>
        <end position="179"/>
    </location>
</feature>
<reference evidence="3 4" key="1">
    <citation type="journal article" date="2015" name="Genome Biol. Evol.">
        <title>The genome of winter moth (Operophtera brumata) provides a genomic perspective on sexual dimorphism and phenology.</title>
        <authorList>
            <person name="Derks M.F."/>
            <person name="Smit S."/>
            <person name="Salis L."/>
            <person name="Schijlen E."/>
            <person name="Bossers A."/>
            <person name="Mateman C."/>
            <person name="Pijl A.S."/>
            <person name="de Ridder D."/>
            <person name="Groenen M.A."/>
            <person name="Visser M.E."/>
            <person name="Megens H.J."/>
        </authorList>
    </citation>
    <scope>NUCLEOTIDE SEQUENCE [LARGE SCALE GENOMIC DNA]</scope>
    <source>
        <strain evidence="3">WM2013NL</strain>
        <tissue evidence="3">Head and thorax</tissue>
    </source>
</reference>
<evidence type="ECO:0000256" key="1">
    <source>
        <dbReference type="SAM" id="Coils"/>
    </source>
</evidence>
<gene>
    <name evidence="3" type="ORF">OBRU01_04803</name>
</gene>
<feature type="compositionally biased region" description="Polar residues" evidence="2">
    <location>
        <begin position="12"/>
        <end position="28"/>
    </location>
</feature>
<proteinExistence type="predicted"/>
<keyword evidence="4" id="KW-1185">Reference proteome</keyword>
<sequence length="197" mass="21232">MVSDGGEESDCSVMSVSSHASIPSTASELSRAARKRARKQDIGDANPEGSKRALYLKETVLDDDVFDPSIPPSNIKSKAKLPKAADLGKEMKAQPTEELGAFIKVHLETVEKIADKSKNLQGPYVYRLRLAARNVQAAVAELAQRVSTDANVERLERENAELRAQMAGLSAKVDKLTESIHQQASPQTSTGSVAVMS</sequence>
<name>A0A0L7LNJ0_OPEBR</name>
<feature type="region of interest" description="Disordered" evidence="2">
    <location>
        <begin position="1"/>
        <end position="50"/>
    </location>
</feature>
<dbReference type="Proteomes" id="UP000037510">
    <property type="component" value="Unassembled WGS sequence"/>
</dbReference>
<dbReference type="AlphaFoldDB" id="A0A0L7LNJ0"/>
<accession>A0A0L7LNJ0</accession>
<evidence type="ECO:0000313" key="4">
    <source>
        <dbReference type="Proteomes" id="UP000037510"/>
    </source>
</evidence>
<keyword evidence="1" id="KW-0175">Coiled coil</keyword>